<feature type="chain" id="PRO_5042168984" evidence="9">
    <location>
        <begin position="21"/>
        <end position="621"/>
    </location>
</feature>
<dbReference type="GO" id="GO:0009279">
    <property type="term" value="C:cell outer membrane"/>
    <property type="evidence" value="ECO:0007669"/>
    <property type="project" value="UniProtKB-SubCell"/>
</dbReference>
<dbReference type="EMBL" id="JAPFQP010000004">
    <property type="protein sequence ID" value="MCX2720217.1"/>
    <property type="molecule type" value="Genomic_DNA"/>
</dbReference>
<dbReference type="AlphaFoldDB" id="A0AAE3MNQ0"/>
<dbReference type="Pfam" id="PF07715">
    <property type="entry name" value="Plug"/>
    <property type="match status" value="1"/>
</dbReference>
<comment type="similarity">
    <text evidence="8">Belongs to the TonB-dependent receptor family.</text>
</comment>
<evidence type="ECO:0000259" key="10">
    <source>
        <dbReference type="Pfam" id="PF07715"/>
    </source>
</evidence>
<keyword evidence="6 8" id="KW-0472">Membrane</keyword>
<dbReference type="GO" id="GO:0015344">
    <property type="term" value="F:siderophore uptake transmembrane transporter activity"/>
    <property type="evidence" value="ECO:0007669"/>
    <property type="project" value="TreeGrafter"/>
</dbReference>
<evidence type="ECO:0000256" key="6">
    <source>
        <dbReference type="ARBA" id="ARBA00023136"/>
    </source>
</evidence>
<evidence type="ECO:0000256" key="7">
    <source>
        <dbReference type="ARBA" id="ARBA00023237"/>
    </source>
</evidence>
<feature type="signal peptide" evidence="9">
    <location>
        <begin position="1"/>
        <end position="20"/>
    </location>
</feature>
<keyword evidence="3 8" id="KW-1134">Transmembrane beta strand</keyword>
<dbReference type="PROSITE" id="PS52016">
    <property type="entry name" value="TONB_DEPENDENT_REC_3"/>
    <property type="match status" value="1"/>
</dbReference>
<dbReference type="InterPro" id="IPR039426">
    <property type="entry name" value="TonB-dep_rcpt-like"/>
</dbReference>
<name>A0AAE3MNQ0_9FLAO</name>
<evidence type="ECO:0000256" key="1">
    <source>
        <dbReference type="ARBA" id="ARBA00004571"/>
    </source>
</evidence>
<dbReference type="SUPFAM" id="SSF56935">
    <property type="entry name" value="Porins"/>
    <property type="match status" value="1"/>
</dbReference>
<dbReference type="RefSeq" id="WP_266013986.1">
    <property type="nucleotide sequence ID" value="NZ_JAPFQP010000004.1"/>
</dbReference>
<dbReference type="InterPro" id="IPR036942">
    <property type="entry name" value="Beta-barrel_TonB_sf"/>
</dbReference>
<evidence type="ECO:0000313" key="12">
    <source>
        <dbReference type="Proteomes" id="UP001207116"/>
    </source>
</evidence>
<evidence type="ECO:0000256" key="9">
    <source>
        <dbReference type="SAM" id="SignalP"/>
    </source>
</evidence>
<evidence type="ECO:0000256" key="4">
    <source>
        <dbReference type="ARBA" id="ARBA00022692"/>
    </source>
</evidence>
<dbReference type="InterPro" id="IPR012910">
    <property type="entry name" value="Plug_dom"/>
</dbReference>
<dbReference type="Proteomes" id="UP001207116">
    <property type="component" value="Unassembled WGS sequence"/>
</dbReference>
<dbReference type="InterPro" id="IPR037066">
    <property type="entry name" value="Plug_dom_sf"/>
</dbReference>
<sequence>MGSRFLGVTAAILVSVFAQAQQKADSLDIQELEEVVVSDSRFKLNRSFSGKTIISIGPDDLERYRGVAVPVLLNQFSGIEIGGSRSRQGEVLGVYARGGRGRQVLVLLDGVRISDPSSFSQEYDLRLLSTLDIESIEVIKGAASSLYGTNAVSAVINIITRKGSSERLSGEFLSRVGTNQSAMEQNYQLGSFTHSARASGTIHKLTYAVGITHDYADGLSSLSTETNEEDPFSRAVSQVRLGYEFNAGLSMQVYAQESRLRNDYDESFGLIDAPYRFVSRQQRAGIMADYRYKVGSLHFNSAYTEYDSENFSAFPSVFKGDNLIADLYNRYTFGEHLYTVIGLNYSKDRTFLANRAEFTQADPYLNLVFVSQNGFNLNTGTRLNIHSEYGNHWVYSLNPSYVYRMGKGYLKGFSSYSTSFLTPSLTQLFGEFGANPELEPETNRTFEIGAEVALAGKFRGSLLYFDRKEENAVVFNNSTFRFFNADATIDVSGVEVEGKWAYSDNLEINANYTFTERKGDNAIRIPRHKLNLSLGYELNPRLYASFSYTFTGEREDTDFNTFTDVSLDRFSLYGLYISYRLIPNRLKMFFEGENLGNAQFEEVFGFNTRGRNLAFGFQLSL</sequence>
<dbReference type="GO" id="GO:0044718">
    <property type="term" value="P:siderophore transmembrane transport"/>
    <property type="evidence" value="ECO:0007669"/>
    <property type="project" value="TreeGrafter"/>
</dbReference>
<evidence type="ECO:0000256" key="2">
    <source>
        <dbReference type="ARBA" id="ARBA00022448"/>
    </source>
</evidence>
<dbReference type="Gene3D" id="2.170.130.10">
    <property type="entry name" value="TonB-dependent receptor, plug domain"/>
    <property type="match status" value="1"/>
</dbReference>
<keyword evidence="4 8" id="KW-0812">Transmembrane</keyword>
<keyword evidence="7 8" id="KW-0998">Cell outer membrane</keyword>
<comment type="subcellular location">
    <subcellularLocation>
        <location evidence="1 8">Cell outer membrane</location>
        <topology evidence="1 8">Multi-pass membrane protein</topology>
    </subcellularLocation>
</comment>
<keyword evidence="12" id="KW-1185">Reference proteome</keyword>
<keyword evidence="2 8" id="KW-0813">Transport</keyword>
<dbReference type="PANTHER" id="PTHR30069">
    <property type="entry name" value="TONB-DEPENDENT OUTER MEMBRANE RECEPTOR"/>
    <property type="match status" value="1"/>
</dbReference>
<keyword evidence="11" id="KW-0675">Receptor</keyword>
<evidence type="ECO:0000256" key="5">
    <source>
        <dbReference type="ARBA" id="ARBA00022729"/>
    </source>
</evidence>
<evidence type="ECO:0000313" key="11">
    <source>
        <dbReference type="EMBL" id="MCX2720217.1"/>
    </source>
</evidence>
<feature type="domain" description="TonB-dependent receptor plug" evidence="10">
    <location>
        <begin position="52"/>
        <end position="155"/>
    </location>
</feature>
<organism evidence="11 12">
    <name type="scientific">Lentiprolixibacter aurantiacus</name>
    <dbReference type="NCBI Taxonomy" id="2993939"/>
    <lineage>
        <taxon>Bacteria</taxon>
        <taxon>Pseudomonadati</taxon>
        <taxon>Bacteroidota</taxon>
        <taxon>Flavobacteriia</taxon>
        <taxon>Flavobacteriales</taxon>
        <taxon>Flavobacteriaceae</taxon>
        <taxon>Lentiprolixibacter</taxon>
    </lineage>
</organism>
<gene>
    <name evidence="11" type="ORF">OO016_11445</name>
</gene>
<comment type="caution">
    <text evidence="11">The sequence shown here is derived from an EMBL/GenBank/DDBJ whole genome shotgun (WGS) entry which is preliminary data.</text>
</comment>
<dbReference type="PANTHER" id="PTHR30069:SF29">
    <property type="entry name" value="HEMOGLOBIN AND HEMOGLOBIN-HAPTOGLOBIN-BINDING PROTEIN 1-RELATED"/>
    <property type="match status" value="1"/>
</dbReference>
<evidence type="ECO:0000256" key="3">
    <source>
        <dbReference type="ARBA" id="ARBA00022452"/>
    </source>
</evidence>
<evidence type="ECO:0000256" key="8">
    <source>
        <dbReference type="PROSITE-ProRule" id="PRU01360"/>
    </source>
</evidence>
<dbReference type="Gene3D" id="2.40.170.20">
    <property type="entry name" value="TonB-dependent receptor, beta-barrel domain"/>
    <property type="match status" value="1"/>
</dbReference>
<keyword evidence="5 9" id="KW-0732">Signal</keyword>
<accession>A0AAE3MNQ0</accession>
<reference evidence="11" key="1">
    <citation type="submission" date="2022-11" db="EMBL/GenBank/DDBJ databases">
        <title>The characterization of three novel Bacteroidetes species and genomic analysis of their roles in tidal elemental geochemical cycles.</title>
        <authorList>
            <person name="Ma K.-J."/>
        </authorList>
    </citation>
    <scope>NUCLEOTIDE SEQUENCE</scope>
    <source>
        <strain evidence="11">M415</strain>
    </source>
</reference>
<protein>
    <submittedName>
        <fullName evidence="11">TonB-dependent receptor plug domain-containing protein</fullName>
    </submittedName>
</protein>
<proteinExistence type="inferred from homology"/>